<name>A0A417Z5T4_9MICO</name>
<comment type="caution">
    <text evidence="7">The sequence shown here is derived from an EMBL/GenBank/DDBJ whole genome shotgun (WGS) entry which is preliminary data.</text>
</comment>
<dbReference type="SUPFAM" id="SSF52788">
    <property type="entry name" value="Phosphotyrosine protein phosphatases I"/>
    <property type="match status" value="1"/>
</dbReference>
<feature type="domain" description="Phosphotyrosine protein phosphatase I" evidence="6">
    <location>
        <begin position="50"/>
        <end position="215"/>
    </location>
</feature>
<keyword evidence="3" id="KW-0378">Hydrolase</keyword>
<dbReference type="AlphaFoldDB" id="A0A417Z5T4"/>
<dbReference type="InterPro" id="IPR023485">
    <property type="entry name" value="Ptyr_pPase"/>
</dbReference>
<dbReference type="PRINTS" id="PR00719">
    <property type="entry name" value="LMWPTPASE"/>
</dbReference>
<accession>A0A417Z5T4</accession>
<evidence type="ECO:0000256" key="1">
    <source>
        <dbReference type="ARBA" id="ARBA00011063"/>
    </source>
</evidence>
<dbReference type="GO" id="GO:0004725">
    <property type="term" value="F:protein tyrosine phosphatase activity"/>
    <property type="evidence" value="ECO:0007669"/>
    <property type="project" value="UniProtKB-EC"/>
</dbReference>
<evidence type="ECO:0000256" key="5">
    <source>
        <dbReference type="PIRSR" id="PIRSR617867-1"/>
    </source>
</evidence>
<dbReference type="SMART" id="SM00226">
    <property type="entry name" value="LMWPc"/>
    <property type="match status" value="1"/>
</dbReference>
<evidence type="ECO:0000259" key="6">
    <source>
        <dbReference type="SMART" id="SM00226"/>
    </source>
</evidence>
<gene>
    <name evidence="7" type="ORF">D1832_07755</name>
</gene>
<keyword evidence="4" id="KW-0904">Protein phosphatase</keyword>
<reference evidence="7 8" key="1">
    <citation type="submission" date="2018-08" db="EMBL/GenBank/DDBJ databases">
        <title>Whole genome sequence analysis of Dermacoccus abyssi bacteria isolated from Deep Mariana trench Micromonospora spp reveals genes involved in the environmental adaptation and production of secondary metabolites.</title>
        <authorList>
            <person name="Abdel-Mageed W.M."/>
            <person name="Lehri B."/>
            <person name="Nouioui I."/>
            <person name="Goodfellow I."/>
            <person name="Jaspars M."/>
            <person name="Karlyshev A."/>
        </authorList>
    </citation>
    <scope>NUCLEOTIDE SEQUENCE [LARGE SCALE GENOMIC DNA]</scope>
    <source>
        <strain evidence="7 8">MT1.1</strain>
    </source>
</reference>
<dbReference type="InterPro" id="IPR017867">
    <property type="entry name" value="Tyr_phospatase_low_mol_wt"/>
</dbReference>
<dbReference type="Pfam" id="PF01451">
    <property type="entry name" value="LMWPc"/>
    <property type="match status" value="1"/>
</dbReference>
<dbReference type="InterPro" id="IPR050438">
    <property type="entry name" value="LMW_PTPase"/>
</dbReference>
<dbReference type="EMBL" id="QWLM01000007">
    <property type="protein sequence ID" value="RHW45887.1"/>
    <property type="molecule type" value="Genomic_DNA"/>
</dbReference>
<dbReference type="Gene3D" id="3.40.50.2300">
    <property type="match status" value="1"/>
</dbReference>
<sequence>MFTRGGRKAALGHRIRARSVDQNIPDSARGRSTANIRSEPDIPRSSEALVHIVFVCTGNICRSTFAERYAALVDAEAGGSLHFSSVGVGAVIGAPMEELMAERLVARGGSPEGFIARQLNYDAIADADLLLPLESTHRRILIEEYPQLHSKAFVLRSAARLASEAPDDVDRVEWILQHRPSRTRGDSIADPYRRGPAAADEAAAQITEAIDTIFG</sequence>
<proteinExistence type="inferred from homology"/>
<feature type="active site" evidence="5">
    <location>
        <position position="62"/>
    </location>
</feature>
<organism evidence="7 8">
    <name type="scientific">Dermacoccus abyssi</name>
    <dbReference type="NCBI Taxonomy" id="322596"/>
    <lineage>
        <taxon>Bacteria</taxon>
        <taxon>Bacillati</taxon>
        <taxon>Actinomycetota</taxon>
        <taxon>Actinomycetes</taxon>
        <taxon>Micrococcales</taxon>
        <taxon>Dermacoccaceae</taxon>
        <taxon>Dermacoccus</taxon>
    </lineage>
</organism>
<dbReference type="Proteomes" id="UP000285376">
    <property type="component" value="Unassembled WGS sequence"/>
</dbReference>
<evidence type="ECO:0000256" key="2">
    <source>
        <dbReference type="ARBA" id="ARBA00013064"/>
    </source>
</evidence>
<dbReference type="PANTHER" id="PTHR11717:SF7">
    <property type="entry name" value="LOW MOLECULAR WEIGHT PHOSPHOTYROSINE PROTEIN PHOSPHATASE"/>
    <property type="match status" value="1"/>
</dbReference>
<evidence type="ECO:0000313" key="7">
    <source>
        <dbReference type="EMBL" id="RHW45887.1"/>
    </source>
</evidence>
<dbReference type="EC" id="3.1.3.48" evidence="2"/>
<comment type="similarity">
    <text evidence="1">Belongs to the low molecular weight phosphotyrosine protein phosphatase family.</text>
</comment>
<protein>
    <recommendedName>
        <fullName evidence="2">protein-tyrosine-phosphatase</fullName>
        <ecNumber evidence="2">3.1.3.48</ecNumber>
    </recommendedName>
</protein>
<evidence type="ECO:0000256" key="3">
    <source>
        <dbReference type="ARBA" id="ARBA00022801"/>
    </source>
</evidence>
<evidence type="ECO:0000313" key="8">
    <source>
        <dbReference type="Proteomes" id="UP000285376"/>
    </source>
</evidence>
<feature type="active site" description="Nucleophile" evidence="5">
    <location>
        <position position="56"/>
    </location>
</feature>
<evidence type="ECO:0000256" key="4">
    <source>
        <dbReference type="ARBA" id="ARBA00022912"/>
    </source>
</evidence>
<dbReference type="InterPro" id="IPR036196">
    <property type="entry name" value="Ptyr_pPase_sf"/>
</dbReference>
<dbReference type="PANTHER" id="PTHR11717">
    <property type="entry name" value="LOW MOLECULAR WEIGHT PROTEIN TYROSINE PHOSPHATASE"/>
    <property type="match status" value="1"/>
</dbReference>